<evidence type="ECO:0000313" key="3">
    <source>
        <dbReference type="Proteomes" id="UP000008141"/>
    </source>
</evidence>
<keyword evidence="3" id="KW-1185">Reference proteome</keyword>
<sequence>MAAGAGCSGRRLQGLQRWIRPDPQDFAKADAGHRGRSPTEGEYFDINAADPTDMLENVCVSSLLHAPDGGIESPAVRPGSAGTSSQTASGERSGMRSAG</sequence>
<dbReference type="KEGG" id="cvr:CHLNCDRAFT_141703"/>
<organism evidence="3">
    <name type="scientific">Chlorella variabilis</name>
    <name type="common">Green alga</name>
    <dbReference type="NCBI Taxonomy" id="554065"/>
    <lineage>
        <taxon>Eukaryota</taxon>
        <taxon>Viridiplantae</taxon>
        <taxon>Chlorophyta</taxon>
        <taxon>core chlorophytes</taxon>
        <taxon>Trebouxiophyceae</taxon>
        <taxon>Chlorellales</taxon>
        <taxon>Chlorellaceae</taxon>
        <taxon>Chlorella clade</taxon>
        <taxon>Chlorella</taxon>
    </lineage>
</organism>
<dbReference type="RefSeq" id="XP_005842990.1">
    <property type="nucleotide sequence ID" value="XM_005842928.1"/>
</dbReference>
<dbReference type="AlphaFoldDB" id="E1ZTE7"/>
<evidence type="ECO:0000256" key="1">
    <source>
        <dbReference type="SAM" id="MobiDB-lite"/>
    </source>
</evidence>
<protein>
    <submittedName>
        <fullName evidence="2">Uncharacterized protein</fullName>
    </submittedName>
</protein>
<accession>E1ZTE7</accession>
<dbReference type="InParanoid" id="E1ZTE7"/>
<gene>
    <name evidence="2" type="ORF">CHLNCDRAFT_141703</name>
</gene>
<proteinExistence type="predicted"/>
<feature type="compositionally biased region" description="Low complexity" evidence="1">
    <location>
        <begin position="79"/>
        <end position="90"/>
    </location>
</feature>
<name>E1ZTE7_CHLVA</name>
<feature type="region of interest" description="Disordered" evidence="1">
    <location>
        <begin position="66"/>
        <end position="99"/>
    </location>
</feature>
<dbReference type="EMBL" id="GL433871">
    <property type="protein sequence ID" value="EFN50888.1"/>
    <property type="molecule type" value="Genomic_DNA"/>
</dbReference>
<evidence type="ECO:0000313" key="2">
    <source>
        <dbReference type="EMBL" id="EFN50888.1"/>
    </source>
</evidence>
<dbReference type="GeneID" id="17350306"/>
<dbReference type="Proteomes" id="UP000008141">
    <property type="component" value="Unassembled WGS sequence"/>
</dbReference>
<reference evidence="2 3" key="1">
    <citation type="journal article" date="2010" name="Plant Cell">
        <title>The Chlorella variabilis NC64A genome reveals adaptation to photosymbiosis, coevolution with viruses, and cryptic sex.</title>
        <authorList>
            <person name="Blanc G."/>
            <person name="Duncan G."/>
            <person name="Agarkova I."/>
            <person name="Borodovsky M."/>
            <person name="Gurnon J."/>
            <person name="Kuo A."/>
            <person name="Lindquist E."/>
            <person name="Lucas S."/>
            <person name="Pangilinan J."/>
            <person name="Polle J."/>
            <person name="Salamov A."/>
            <person name="Terry A."/>
            <person name="Yamada T."/>
            <person name="Dunigan D.D."/>
            <person name="Grigoriev I.V."/>
            <person name="Claverie J.M."/>
            <person name="Van Etten J.L."/>
        </authorList>
    </citation>
    <scope>NUCLEOTIDE SEQUENCE [LARGE SCALE GENOMIC DNA]</scope>
    <source>
        <strain evidence="2 3">NC64A</strain>
    </source>
</reference>